<dbReference type="Proteomes" id="UP000433737">
    <property type="component" value="Unassembled WGS sequence"/>
</dbReference>
<reference evidence="2 3" key="1">
    <citation type="submission" date="2019-10" db="EMBL/GenBank/DDBJ databases">
        <authorList>
            <person name="Karimi E."/>
        </authorList>
    </citation>
    <scope>NUCLEOTIDE SEQUENCE [LARGE SCALE GENOMIC DNA]</scope>
    <source>
        <strain evidence="2">Pantoea sp. 111</strain>
    </source>
</reference>
<gene>
    <name evidence="2" type="ORF">PANT111_160131</name>
</gene>
<feature type="transmembrane region" description="Helical" evidence="1">
    <location>
        <begin position="201"/>
        <end position="224"/>
    </location>
</feature>
<dbReference type="RefSeq" id="WP_159223405.1">
    <property type="nucleotide sequence ID" value="NZ_LR733469.1"/>
</dbReference>
<evidence type="ECO:0000313" key="2">
    <source>
        <dbReference type="EMBL" id="VXB58325.1"/>
    </source>
</evidence>
<dbReference type="AlphaFoldDB" id="A0AAX3J5Q0"/>
<comment type="caution">
    <text evidence="2">The sequence shown here is derived from an EMBL/GenBank/DDBJ whole genome shotgun (WGS) entry which is preliminary data.</text>
</comment>
<accession>A0AAX3J5Q0</accession>
<organism evidence="2 3">
    <name type="scientific">Pantoea brenneri</name>
    <dbReference type="NCBI Taxonomy" id="472694"/>
    <lineage>
        <taxon>Bacteria</taxon>
        <taxon>Pseudomonadati</taxon>
        <taxon>Pseudomonadota</taxon>
        <taxon>Gammaproteobacteria</taxon>
        <taxon>Enterobacterales</taxon>
        <taxon>Erwiniaceae</taxon>
        <taxon>Pantoea</taxon>
    </lineage>
</organism>
<dbReference type="EMBL" id="CABWMH010000008">
    <property type="protein sequence ID" value="VXB58325.1"/>
    <property type="molecule type" value="Genomic_DNA"/>
</dbReference>
<evidence type="ECO:0000256" key="1">
    <source>
        <dbReference type="SAM" id="Phobius"/>
    </source>
</evidence>
<keyword evidence="1" id="KW-0812">Transmembrane</keyword>
<feature type="transmembrane region" description="Helical" evidence="1">
    <location>
        <begin position="294"/>
        <end position="312"/>
    </location>
</feature>
<name>A0AAX3J5Q0_9GAMM</name>
<feature type="transmembrane region" description="Helical" evidence="1">
    <location>
        <begin position="270"/>
        <end position="288"/>
    </location>
</feature>
<proteinExistence type="predicted"/>
<keyword evidence="1" id="KW-1133">Transmembrane helix</keyword>
<sequence>MNGLRGLEKKLAWVLLFALVFFLIVSRRPDIIFNAQPWAEDGKIWMENIYNNGFWNSLLFPQNGYYQTISRITYGIALFAGLSKAALVANVIAISIRCFFVMFVLSGRMSFIKIPYRIAAVVYFLLMPNLSEGYVNITNVHWYLSLYLMAVVLADEGEGPFWKIHDFTLLIISSLSGPFVVFIAPCLLIKRVSQRGGIIKAIKGINAFDITMAVCCIIQVAAILSSSDAGRSSAPLGASFSLLADIISYRVIGSSLFMNDRISGMGAMHGMNILLFIALIVLVVVCFFRCGWRFKSAALFPALMIGFALAKPMMSLDQPQWPTFLVPGGGERYFFITNFAFFSLLLFVVNWISPRSLAPLMIISIVALPALLRGFSIPPMSEVGYREDIKSFNALPAGESMQIRINPPGWSMQLQKK</sequence>
<feature type="transmembrane region" description="Helical" evidence="1">
    <location>
        <begin position="167"/>
        <end position="189"/>
    </location>
</feature>
<evidence type="ECO:0000313" key="3">
    <source>
        <dbReference type="Proteomes" id="UP000433737"/>
    </source>
</evidence>
<feature type="transmembrane region" description="Helical" evidence="1">
    <location>
        <begin position="358"/>
        <end position="376"/>
    </location>
</feature>
<protein>
    <submittedName>
        <fullName evidence="2">Serotype-specific glucosyl transferase</fullName>
    </submittedName>
</protein>
<keyword evidence="1" id="KW-0472">Membrane</keyword>
<dbReference type="GO" id="GO:0016740">
    <property type="term" value="F:transferase activity"/>
    <property type="evidence" value="ECO:0007669"/>
    <property type="project" value="UniProtKB-KW"/>
</dbReference>
<feature type="transmembrane region" description="Helical" evidence="1">
    <location>
        <begin position="333"/>
        <end position="352"/>
    </location>
</feature>
<keyword evidence="2" id="KW-0808">Transferase</keyword>